<dbReference type="GO" id="GO:1990351">
    <property type="term" value="C:transporter complex"/>
    <property type="evidence" value="ECO:0007669"/>
    <property type="project" value="TreeGrafter"/>
</dbReference>
<dbReference type="Proteomes" id="UP000294980">
    <property type="component" value="Unassembled WGS sequence"/>
</dbReference>
<dbReference type="InterPro" id="IPR050218">
    <property type="entry name" value="LptD"/>
</dbReference>
<evidence type="ECO:0000313" key="5">
    <source>
        <dbReference type="EMBL" id="TCO71850.1"/>
    </source>
</evidence>
<dbReference type="HAMAP" id="MF_01411">
    <property type="entry name" value="LPS_assembly_LptD"/>
    <property type="match status" value="1"/>
</dbReference>
<organism evidence="5 6">
    <name type="scientific">Chromatocurvus halotolerans</name>
    <dbReference type="NCBI Taxonomy" id="1132028"/>
    <lineage>
        <taxon>Bacteria</taxon>
        <taxon>Pseudomonadati</taxon>
        <taxon>Pseudomonadota</taxon>
        <taxon>Gammaproteobacteria</taxon>
        <taxon>Cellvibrionales</taxon>
        <taxon>Halieaceae</taxon>
        <taxon>Chromatocurvus</taxon>
    </lineage>
</organism>
<name>A0A4V2SAJ2_9GAMM</name>
<sequence length="843" mass="94375">MILPTAFRRTLRRLVLGVLCATPVVGWPQDSNAPACEASAGAGCVTARAVSGEDSDGNDGGEDDSPAISPPDAAAADSSLSLREEVVESEYSLDWVPYDQLPQALRDRECRLCGGAYVDPKAGMVGSDPGTSDIEATATRTELEGDTVRMQGGVEVTQGYRDLRGDSANYDRESAKGELEGNITLREPGILLRGSRGEFFSRTGEAQLENSQFVLHEQHMRGNAALLSRDADNLIRVEDGSLTYCAPGNADWLLETRQMTLDPDSGRGVARGAVLSARGVPFFYAPWISFPIDDRRRTGLLFPTAGNDSRGGLDITVPFYMNLAPNYDLLYTPRLIQERGTNHELQARYLDASRGEWLVGGSYLPDDEQFQADFPGESDTARWLARVQQDGLYGQRWRSRIDFSEVSDRNFIRDLETSNLETRREVNLLQLASLDYLGDDWLVNVEAQQFQSLADDIRNDYKKLPQITLQKRGNLKPFSLDPILQAQYSNFDSSEDLTVGQRLYAEAGVAYPMLWESGFLRTTAKYRFLKYSLEDNTLSGNNSPGAASGLVSMDGGLYFERDFSVLNRGFIQTLEPRLYYLYSSYDDQSDQPDFDSAELTFTYNQLFRDTRFSGRDRLDDANQLAIGLTTRLLDDRDGREMFNASLGQIVYFENRRVRVTPGAPELQRSNSEMAGELNFFPNDRLSIRASAQYDASTGKMNAGNAQANYERNDGHLINVGYTYRRPVTLVGDQPVTAQAHMSTFYPVNDEWRVFAAWNYSMQANRSVEDMFGIEYDSCCFTIRLLHLRYFDTARGAFPDFNAPNLERERAVQAQFVLKGLGGVGSQVEALMTDMIRGFRPRDY</sequence>
<comment type="subcellular location">
    <subcellularLocation>
        <location evidence="2">Cell outer membrane</location>
    </subcellularLocation>
</comment>
<evidence type="ECO:0000259" key="4">
    <source>
        <dbReference type="Pfam" id="PF04453"/>
    </source>
</evidence>
<comment type="caution">
    <text evidence="5">The sequence shown here is derived from an EMBL/GenBank/DDBJ whole genome shotgun (WGS) entry which is preliminary data.</text>
</comment>
<dbReference type="GO" id="GO:0015920">
    <property type="term" value="P:lipopolysaccharide transport"/>
    <property type="evidence" value="ECO:0007669"/>
    <property type="project" value="InterPro"/>
</dbReference>
<dbReference type="PANTHER" id="PTHR30189">
    <property type="entry name" value="LPS-ASSEMBLY PROTEIN"/>
    <property type="match status" value="1"/>
</dbReference>
<dbReference type="EMBL" id="SLWX01000020">
    <property type="protein sequence ID" value="TCO71850.1"/>
    <property type="molecule type" value="Genomic_DNA"/>
</dbReference>
<comment type="function">
    <text evidence="2">Together with LptE, is involved in the assembly of lipopolysaccharide (LPS) at the surface of the outer membrane.</text>
</comment>
<proteinExistence type="inferred from homology"/>
<keyword evidence="1 2" id="KW-0998">Cell outer membrane</keyword>
<dbReference type="OrthoDB" id="9760225at2"/>
<protein>
    <recommendedName>
        <fullName evidence="2">LPS-assembly protein LptD</fullName>
    </recommendedName>
</protein>
<evidence type="ECO:0000313" key="6">
    <source>
        <dbReference type="Proteomes" id="UP000294980"/>
    </source>
</evidence>
<dbReference type="AlphaFoldDB" id="A0A4V2SAJ2"/>
<reference evidence="5 6" key="1">
    <citation type="submission" date="2019-03" db="EMBL/GenBank/DDBJ databases">
        <title>Genomic Encyclopedia of Type Strains, Phase IV (KMG-IV): sequencing the most valuable type-strain genomes for metagenomic binning, comparative biology and taxonomic classification.</title>
        <authorList>
            <person name="Goeker M."/>
        </authorList>
    </citation>
    <scope>NUCLEOTIDE SEQUENCE [LARGE SCALE GENOMIC DNA]</scope>
    <source>
        <strain evidence="5 6">DSM 23344</strain>
    </source>
</reference>
<comment type="similarity">
    <text evidence="2">Belongs to the LptD family.</text>
</comment>
<comment type="caution">
    <text evidence="2">Lacks conserved residue(s) required for the propagation of feature annotation.</text>
</comment>
<feature type="compositionally biased region" description="Low complexity" evidence="3">
    <location>
        <begin position="66"/>
        <end position="79"/>
    </location>
</feature>
<feature type="compositionally biased region" description="Acidic residues" evidence="3">
    <location>
        <begin position="53"/>
        <end position="65"/>
    </location>
</feature>
<comment type="subunit">
    <text evidence="2">Component of the lipopolysaccharide transport and assembly complex. Interacts with LptE and LptA.</text>
</comment>
<evidence type="ECO:0000256" key="1">
    <source>
        <dbReference type="ARBA" id="ARBA00023237"/>
    </source>
</evidence>
<dbReference type="Gene3D" id="2.60.450.10">
    <property type="entry name" value="Lipopolysaccharide (LPS) transport protein A like domain"/>
    <property type="match status" value="1"/>
</dbReference>
<dbReference type="RefSeq" id="WP_117319461.1">
    <property type="nucleotide sequence ID" value="NZ_QQSW01000026.1"/>
</dbReference>
<accession>A0A4V2SAJ2</accession>
<dbReference type="Pfam" id="PF04453">
    <property type="entry name" value="LptD"/>
    <property type="match status" value="1"/>
</dbReference>
<dbReference type="InterPro" id="IPR020889">
    <property type="entry name" value="LipoPS_assembly_LptD"/>
</dbReference>
<keyword evidence="2" id="KW-0472">Membrane</keyword>
<feature type="region of interest" description="Disordered" evidence="3">
    <location>
        <begin position="50"/>
        <end position="79"/>
    </location>
</feature>
<evidence type="ECO:0000256" key="2">
    <source>
        <dbReference type="HAMAP-Rule" id="MF_01411"/>
    </source>
</evidence>
<dbReference type="GO" id="GO:0043165">
    <property type="term" value="P:Gram-negative-bacterium-type cell outer membrane assembly"/>
    <property type="evidence" value="ECO:0007669"/>
    <property type="project" value="UniProtKB-UniRule"/>
</dbReference>
<dbReference type="InterPro" id="IPR007543">
    <property type="entry name" value="LptD_C"/>
</dbReference>
<feature type="domain" description="LptD C-terminal" evidence="4">
    <location>
        <begin position="381"/>
        <end position="751"/>
    </location>
</feature>
<keyword evidence="6" id="KW-1185">Reference proteome</keyword>
<dbReference type="PANTHER" id="PTHR30189:SF1">
    <property type="entry name" value="LPS-ASSEMBLY PROTEIN LPTD"/>
    <property type="match status" value="1"/>
</dbReference>
<keyword evidence="2" id="KW-0732">Signal</keyword>
<evidence type="ECO:0000256" key="3">
    <source>
        <dbReference type="SAM" id="MobiDB-lite"/>
    </source>
</evidence>
<gene>
    <name evidence="2" type="primary">lptD</name>
    <name evidence="5" type="ORF">EV688_1204</name>
</gene>
<dbReference type="GO" id="GO:0009279">
    <property type="term" value="C:cell outer membrane"/>
    <property type="evidence" value="ECO:0007669"/>
    <property type="project" value="UniProtKB-SubCell"/>
</dbReference>